<dbReference type="AlphaFoldDB" id="A0A835KB02"/>
<organism evidence="1 2">
    <name type="scientific">Salix dunnii</name>
    <dbReference type="NCBI Taxonomy" id="1413687"/>
    <lineage>
        <taxon>Eukaryota</taxon>
        <taxon>Viridiplantae</taxon>
        <taxon>Streptophyta</taxon>
        <taxon>Embryophyta</taxon>
        <taxon>Tracheophyta</taxon>
        <taxon>Spermatophyta</taxon>
        <taxon>Magnoliopsida</taxon>
        <taxon>eudicotyledons</taxon>
        <taxon>Gunneridae</taxon>
        <taxon>Pentapetalae</taxon>
        <taxon>rosids</taxon>
        <taxon>fabids</taxon>
        <taxon>Malpighiales</taxon>
        <taxon>Salicaceae</taxon>
        <taxon>Saliceae</taxon>
        <taxon>Salix</taxon>
    </lineage>
</organism>
<reference evidence="1 2" key="1">
    <citation type="submission" date="2020-10" db="EMBL/GenBank/DDBJ databases">
        <title>Plant Genome Project.</title>
        <authorList>
            <person name="Zhang R.-G."/>
        </authorList>
    </citation>
    <scope>NUCLEOTIDE SEQUENCE [LARGE SCALE GENOMIC DNA]</scope>
    <source>
        <strain evidence="1">FAFU-HL-1</strain>
        <tissue evidence="1">Leaf</tissue>
    </source>
</reference>
<dbReference type="Proteomes" id="UP000657918">
    <property type="component" value="Unassembled WGS sequence"/>
</dbReference>
<dbReference type="EMBL" id="JADGMS010000005">
    <property type="protein sequence ID" value="KAF9682586.1"/>
    <property type="molecule type" value="Genomic_DNA"/>
</dbReference>
<sequence>MISESKSSILDKERNQGSKIPQIASEMIFHIGTAYKVHYCYPLLNQNNINSNKDITFQAFPVVKRGRGRDWLIDKREWMVFLEEEISRQKTTRDRRG</sequence>
<accession>A0A835KB02</accession>
<name>A0A835KB02_9ROSI</name>
<keyword evidence="2" id="KW-1185">Reference proteome</keyword>
<evidence type="ECO:0000313" key="2">
    <source>
        <dbReference type="Proteomes" id="UP000657918"/>
    </source>
</evidence>
<evidence type="ECO:0000313" key="1">
    <source>
        <dbReference type="EMBL" id="KAF9682586.1"/>
    </source>
</evidence>
<comment type="caution">
    <text evidence="1">The sequence shown here is derived from an EMBL/GenBank/DDBJ whole genome shotgun (WGS) entry which is preliminary data.</text>
</comment>
<proteinExistence type="predicted"/>
<protein>
    <submittedName>
        <fullName evidence="1">Uncharacterized protein</fullName>
    </submittedName>
</protein>
<gene>
    <name evidence="1" type="ORF">SADUNF_Sadunf05G0124400</name>
</gene>